<accession>C1A8S5</accession>
<dbReference type="PANTHER" id="PTHR42724">
    <property type="entry name" value="TETRAACYLDISACCHARIDE 4'-KINASE"/>
    <property type="match status" value="1"/>
</dbReference>
<dbReference type="GO" id="GO:0009245">
    <property type="term" value="P:lipid A biosynthetic process"/>
    <property type="evidence" value="ECO:0007669"/>
    <property type="project" value="UniProtKB-UniRule"/>
</dbReference>
<dbReference type="GO" id="GO:0005886">
    <property type="term" value="C:plasma membrane"/>
    <property type="evidence" value="ECO:0007669"/>
    <property type="project" value="TreeGrafter"/>
</dbReference>
<keyword evidence="7 13" id="KW-0808">Transferase</keyword>
<keyword evidence="15" id="KW-1185">Reference proteome</keyword>
<feature type="binding site" evidence="13">
    <location>
        <begin position="75"/>
        <end position="82"/>
    </location>
    <ligand>
        <name>ATP</name>
        <dbReference type="ChEBI" id="CHEBI:30616"/>
    </ligand>
</feature>
<evidence type="ECO:0000256" key="9">
    <source>
        <dbReference type="ARBA" id="ARBA00022777"/>
    </source>
</evidence>
<keyword evidence="9 13" id="KW-0418">Kinase</keyword>
<comment type="function">
    <text evidence="1 13">Transfers the gamma-phosphate of ATP to the 4'-position of a tetraacyldisaccharide 1-phosphate intermediate (termed DS-1-P) to form tetraacyldisaccharide 1,4'-bis-phosphate (lipid IVA).</text>
</comment>
<dbReference type="Proteomes" id="UP000002209">
    <property type="component" value="Chromosome"/>
</dbReference>
<keyword evidence="8 13" id="KW-0547">Nucleotide-binding</keyword>
<evidence type="ECO:0000256" key="4">
    <source>
        <dbReference type="ARBA" id="ARBA00016436"/>
    </source>
</evidence>
<dbReference type="Pfam" id="PF02606">
    <property type="entry name" value="LpxK"/>
    <property type="match status" value="2"/>
</dbReference>
<evidence type="ECO:0000256" key="7">
    <source>
        <dbReference type="ARBA" id="ARBA00022679"/>
    </source>
</evidence>
<comment type="pathway">
    <text evidence="2 13">Glycolipid biosynthesis; lipid IV(A) biosynthesis; lipid IV(A) from (3R)-3-hydroxytetradecanoyl-[acyl-carrier-protein] and UDP-N-acetyl-alpha-D-glucosamine: step 6/6.</text>
</comment>
<keyword evidence="10 13" id="KW-0067">ATP-binding</keyword>
<protein>
    <recommendedName>
        <fullName evidence="4 13">Tetraacyldisaccharide 4'-kinase</fullName>
        <ecNumber evidence="3 13">2.7.1.130</ecNumber>
    </recommendedName>
    <alternativeName>
        <fullName evidence="12 13">Lipid A 4'-kinase</fullName>
    </alternativeName>
</protein>
<dbReference type="UniPathway" id="UPA00359">
    <property type="reaction ID" value="UER00482"/>
</dbReference>
<evidence type="ECO:0000256" key="11">
    <source>
        <dbReference type="ARBA" id="ARBA00023098"/>
    </source>
</evidence>
<dbReference type="HAMAP" id="MF_00409">
    <property type="entry name" value="LpxK"/>
    <property type="match status" value="1"/>
</dbReference>
<name>C1A8S5_GEMAT</name>
<dbReference type="AlphaFoldDB" id="C1A8S5"/>
<dbReference type="STRING" id="379066.GAU_1593"/>
<keyword evidence="5 13" id="KW-0444">Lipid biosynthesis</keyword>
<dbReference type="GO" id="GO:0005524">
    <property type="term" value="F:ATP binding"/>
    <property type="evidence" value="ECO:0007669"/>
    <property type="project" value="UniProtKB-UniRule"/>
</dbReference>
<evidence type="ECO:0000256" key="8">
    <source>
        <dbReference type="ARBA" id="ARBA00022741"/>
    </source>
</evidence>
<dbReference type="KEGG" id="gau:GAU_1593"/>
<evidence type="ECO:0000313" key="14">
    <source>
        <dbReference type="EMBL" id="BAH38635.1"/>
    </source>
</evidence>
<keyword evidence="11 13" id="KW-0443">Lipid metabolism</keyword>
<evidence type="ECO:0000256" key="3">
    <source>
        <dbReference type="ARBA" id="ARBA00012071"/>
    </source>
</evidence>
<evidence type="ECO:0000256" key="6">
    <source>
        <dbReference type="ARBA" id="ARBA00022556"/>
    </source>
</evidence>
<dbReference type="HOGENOM" id="CLU_038816_6_0_0"/>
<evidence type="ECO:0000256" key="2">
    <source>
        <dbReference type="ARBA" id="ARBA00004870"/>
    </source>
</evidence>
<evidence type="ECO:0000256" key="10">
    <source>
        <dbReference type="ARBA" id="ARBA00022840"/>
    </source>
</evidence>
<keyword evidence="6 13" id="KW-0441">Lipid A biosynthesis</keyword>
<dbReference type="EMBL" id="AP009153">
    <property type="protein sequence ID" value="BAH38635.1"/>
    <property type="molecule type" value="Genomic_DNA"/>
</dbReference>
<dbReference type="PANTHER" id="PTHR42724:SF1">
    <property type="entry name" value="TETRAACYLDISACCHARIDE 4'-KINASE, MITOCHONDRIAL-RELATED"/>
    <property type="match status" value="1"/>
</dbReference>
<dbReference type="eggNOG" id="COG1663">
    <property type="taxonomic scope" value="Bacteria"/>
</dbReference>
<dbReference type="GO" id="GO:0009029">
    <property type="term" value="F:lipid-A 4'-kinase activity"/>
    <property type="evidence" value="ECO:0007669"/>
    <property type="project" value="UniProtKB-UniRule"/>
</dbReference>
<dbReference type="RefSeq" id="WP_012683082.1">
    <property type="nucleotide sequence ID" value="NC_012489.1"/>
</dbReference>
<evidence type="ECO:0000313" key="15">
    <source>
        <dbReference type="Proteomes" id="UP000002209"/>
    </source>
</evidence>
<dbReference type="EC" id="2.7.1.130" evidence="3 13"/>
<proteinExistence type="inferred from homology"/>
<evidence type="ECO:0000256" key="5">
    <source>
        <dbReference type="ARBA" id="ARBA00022516"/>
    </source>
</evidence>
<gene>
    <name evidence="13 14" type="primary">lpxK</name>
    <name evidence="14" type="ordered locus">GAU_1593</name>
</gene>
<reference evidence="15" key="1">
    <citation type="submission" date="2006-03" db="EMBL/GenBank/DDBJ databases">
        <title>Complete genome sequence of Gemmatimonas aurantiaca T-27 that represents a novel phylum Gemmatimonadetes.</title>
        <authorList>
            <person name="Takasaki K."/>
            <person name="Ichikawa N."/>
            <person name="Miura H."/>
            <person name="Matsushita S."/>
            <person name="Watanabe Y."/>
            <person name="Oguchi A."/>
            <person name="Ankai A."/>
            <person name="Yashiro I."/>
            <person name="Takahashi M."/>
            <person name="Terui Y."/>
            <person name="Fukui S."/>
            <person name="Yokoyama H."/>
            <person name="Tanikawa S."/>
            <person name="Hanada S."/>
            <person name="Kamagata Y."/>
            <person name="Fujita N."/>
        </authorList>
    </citation>
    <scope>NUCLEOTIDE SEQUENCE [LARGE SCALE GENOMIC DNA]</scope>
    <source>
        <strain evidence="15">T-27 / DSM 14586 / JCM 11422 / NBRC 100505</strain>
    </source>
</reference>
<evidence type="ECO:0000256" key="13">
    <source>
        <dbReference type="HAMAP-Rule" id="MF_00409"/>
    </source>
</evidence>
<dbReference type="InterPro" id="IPR003758">
    <property type="entry name" value="LpxK"/>
</dbReference>
<sequence length="358" mass="38153">MSTNARLRALADWVWYADSAAAATARGALTPAEWVFAAGVARRNARFDRALLADAPGGLALPPMPLPAMSIGNLTVGGTGKTPVASWFVSRLLERGARPALVLRGYGDDEWRVHERLTPEASVIVNPDRVAGAQEALVRGADCVVLDDAFQHRRARRISDVVLLSADQWQPAARMLPAGPYREGYHALARATAVVVTVKAASDEAVAAVVHMATHHVAQARIAVVRLAAAGLRPAAGEAEAPPMEGLRIVAVSAIGNPSAFEQQLRTAGAEVRGHLRYPDHHQFTSGEVSEMVRVAERGDGVVCTLKDAVKLGPLWPRVGPALWYLSQTVVVIRGAEVLEQECDRVLAARRATIPTAG</sequence>
<organism evidence="14 15">
    <name type="scientific">Gemmatimonas aurantiaca (strain DSM 14586 / JCM 11422 / NBRC 100505 / T-27)</name>
    <dbReference type="NCBI Taxonomy" id="379066"/>
    <lineage>
        <taxon>Bacteria</taxon>
        <taxon>Pseudomonadati</taxon>
        <taxon>Gemmatimonadota</taxon>
        <taxon>Gemmatimonadia</taxon>
        <taxon>Gemmatimonadales</taxon>
        <taxon>Gemmatimonadaceae</taxon>
        <taxon>Gemmatimonas</taxon>
    </lineage>
</organism>
<evidence type="ECO:0000256" key="12">
    <source>
        <dbReference type="ARBA" id="ARBA00029757"/>
    </source>
</evidence>
<comment type="catalytic activity">
    <reaction evidence="13">
        <text>a lipid A disaccharide + ATP = a lipid IVA + ADP + H(+)</text>
        <dbReference type="Rhea" id="RHEA:67840"/>
        <dbReference type="ChEBI" id="CHEBI:15378"/>
        <dbReference type="ChEBI" id="CHEBI:30616"/>
        <dbReference type="ChEBI" id="CHEBI:176343"/>
        <dbReference type="ChEBI" id="CHEBI:176425"/>
        <dbReference type="ChEBI" id="CHEBI:456216"/>
        <dbReference type="EC" id="2.7.1.130"/>
    </reaction>
</comment>
<comment type="similarity">
    <text evidence="13">Belongs to the LpxK family.</text>
</comment>
<dbReference type="OrthoDB" id="9766423at2"/>
<evidence type="ECO:0000256" key="1">
    <source>
        <dbReference type="ARBA" id="ARBA00002274"/>
    </source>
</evidence>
<dbReference type="GO" id="GO:0009244">
    <property type="term" value="P:lipopolysaccharide core region biosynthetic process"/>
    <property type="evidence" value="ECO:0007669"/>
    <property type="project" value="TreeGrafter"/>
</dbReference>